<protein>
    <submittedName>
        <fullName evidence="1">Uncharacterized protein</fullName>
    </submittedName>
</protein>
<dbReference type="Proteomes" id="UP001230649">
    <property type="component" value="Unassembled WGS sequence"/>
</dbReference>
<evidence type="ECO:0000313" key="1">
    <source>
        <dbReference type="EMBL" id="KAJ9110785.1"/>
    </source>
</evidence>
<gene>
    <name evidence="1" type="ORF">QFC20_002826</name>
</gene>
<comment type="caution">
    <text evidence="1">The sequence shown here is derived from an EMBL/GenBank/DDBJ whole genome shotgun (WGS) entry which is preliminary data.</text>
</comment>
<evidence type="ECO:0000313" key="2">
    <source>
        <dbReference type="Proteomes" id="UP001230649"/>
    </source>
</evidence>
<proteinExistence type="predicted"/>
<organism evidence="1 2">
    <name type="scientific">Naganishia adeliensis</name>
    <dbReference type="NCBI Taxonomy" id="92952"/>
    <lineage>
        <taxon>Eukaryota</taxon>
        <taxon>Fungi</taxon>
        <taxon>Dikarya</taxon>
        <taxon>Basidiomycota</taxon>
        <taxon>Agaricomycotina</taxon>
        <taxon>Tremellomycetes</taxon>
        <taxon>Filobasidiales</taxon>
        <taxon>Filobasidiaceae</taxon>
        <taxon>Naganishia</taxon>
    </lineage>
</organism>
<reference evidence="1" key="1">
    <citation type="submission" date="2023-04" db="EMBL/GenBank/DDBJ databases">
        <title>Draft Genome sequencing of Naganishia species isolated from polar environments using Oxford Nanopore Technology.</title>
        <authorList>
            <person name="Leo P."/>
            <person name="Venkateswaran K."/>
        </authorList>
    </citation>
    <scope>NUCLEOTIDE SEQUENCE</scope>
    <source>
        <strain evidence="1">MNA-CCFEE 5262</strain>
    </source>
</reference>
<dbReference type="EMBL" id="JASBWS010000022">
    <property type="protein sequence ID" value="KAJ9110785.1"/>
    <property type="molecule type" value="Genomic_DNA"/>
</dbReference>
<keyword evidence="2" id="KW-1185">Reference proteome</keyword>
<sequence>MFITQRSLLFVLALVAYLSLTAIAFETTGATSTTATFTKAKRGRGIMKPAPAKPAAVVARQVIPDAAAQLQAKAAKRNLQPVKRAEPSSRYGRKKRSKVEKKAEKKDYSSFLCPGGSVACPAPVAVKNGSAKGVVERMSTPDELSRQLNSLADWFKIGFECMELDNELNSCGGCVTLGSGQDCTTIPSARKTGCEEGICQVYQCREGYVVSPDRTSCIQRGNSGYVLSDKTDEQTPFL</sequence>
<accession>A0ACC2WG83</accession>
<name>A0ACC2WG83_9TREE</name>